<dbReference type="EMBL" id="BMZC01000012">
    <property type="protein sequence ID" value="GGZ75253.1"/>
    <property type="molecule type" value="Genomic_DNA"/>
</dbReference>
<reference evidence="1" key="2">
    <citation type="submission" date="2020-09" db="EMBL/GenBank/DDBJ databases">
        <authorList>
            <person name="Sun Q."/>
            <person name="Kim S."/>
        </authorList>
    </citation>
    <scope>NUCLEOTIDE SEQUENCE</scope>
    <source>
        <strain evidence="1">KCTC 32337</strain>
    </source>
</reference>
<protein>
    <submittedName>
        <fullName evidence="1">Uncharacterized protein</fullName>
    </submittedName>
</protein>
<proteinExistence type="predicted"/>
<organism evidence="1 2">
    <name type="scientific">Paraglaciecola chathamensis</name>
    <dbReference type="NCBI Taxonomy" id="368405"/>
    <lineage>
        <taxon>Bacteria</taxon>
        <taxon>Pseudomonadati</taxon>
        <taxon>Pseudomonadota</taxon>
        <taxon>Gammaproteobacteria</taxon>
        <taxon>Alteromonadales</taxon>
        <taxon>Alteromonadaceae</taxon>
        <taxon>Paraglaciecola</taxon>
    </lineage>
</organism>
<sequence length="152" mass="17513">MDKSIYGEDPIVAAQRVEAWASCWGIRQFQQIGGASVTVWRELRRLRKAVSGDNTLSELTQSADSGDWAMYTKLMGGVFCMRKNQVLHPYYEMVVNKTTGLIKTSWFDGLITKKLKGILYQGKEIITRVHEWRLALSKPPWRLFSSYLEFCK</sequence>
<comment type="caution">
    <text evidence="1">The sequence shown here is derived from an EMBL/GenBank/DDBJ whole genome shotgun (WGS) entry which is preliminary data.</text>
</comment>
<gene>
    <name evidence="1" type="ORF">GCM10011274_36920</name>
</gene>
<dbReference type="Proteomes" id="UP000622604">
    <property type="component" value="Unassembled WGS sequence"/>
</dbReference>
<name>A0A8H9M5W2_9ALTE</name>
<evidence type="ECO:0000313" key="1">
    <source>
        <dbReference type="EMBL" id="GGZ75253.1"/>
    </source>
</evidence>
<accession>A0A8H9M5W2</accession>
<dbReference type="AlphaFoldDB" id="A0A8H9M5W2"/>
<dbReference type="RefSeq" id="WP_191866874.1">
    <property type="nucleotide sequence ID" value="NZ_BMZC01000012.1"/>
</dbReference>
<reference evidence="1" key="1">
    <citation type="journal article" date="2014" name="Int. J. Syst. Evol. Microbiol.">
        <title>Complete genome sequence of Corynebacterium casei LMG S-19264T (=DSM 44701T), isolated from a smear-ripened cheese.</title>
        <authorList>
            <consortium name="US DOE Joint Genome Institute (JGI-PGF)"/>
            <person name="Walter F."/>
            <person name="Albersmeier A."/>
            <person name="Kalinowski J."/>
            <person name="Ruckert C."/>
        </authorList>
    </citation>
    <scope>NUCLEOTIDE SEQUENCE</scope>
    <source>
        <strain evidence="1">KCTC 32337</strain>
    </source>
</reference>
<evidence type="ECO:0000313" key="2">
    <source>
        <dbReference type="Proteomes" id="UP000622604"/>
    </source>
</evidence>